<feature type="region of interest" description="Disordered" evidence="1">
    <location>
        <begin position="73"/>
        <end position="132"/>
    </location>
</feature>
<dbReference type="Proteomes" id="UP000063429">
    <property type="component" value="Chromosome"/>
</dbReference>
<keyword evidence="4" id="KW-1185">Reference proteome</keyword>
<proteinExistence type="predicted"/>
<evidence type="ECO:0000313" key="4">
    <source>
        <dbReference type="Proteomes" id="UP000063429"/>
    </source>
</evidence>
<evidence type="ECO:0000313" key="3">
    <source>
        <dbReference type="EMBL" id="AKZ63841.1"/>
    </source>
</evidence>
<feature type="signal peptide" evidence="2">
    <location>
        <begin position="1"/>
        <end position="23"/>
    </location>
</feature>
<accession>A0ABM5V2Y8</accession>
<name>A0ABM5V2Y8_9BURK</name>
<evidence type="ECO:0008006" key="5">
    <source>
        <dbReference type="Google" id="ProtNLM"/>
    </source>
</evidence>
<gene>
    <name evidence="3" type="ORF">F506_15245</name>
</gene>
<feature type="chain" id="PRO_5045153635" description="DUF4124 domain-containing protein" evidence="2">
    <location>
        <begin position="24"/>
        <end position="164"/>
    </location>
</feature>
<evidence type="ECO:0000256" key="2">
    <source>
        <dbReference type="SAM" id="SignalP"/>
    </source>
</evidence>
<protein>
    <recommendedName>
        <fullName evidence="5">DUF4124 domain-containing protein</fullName>
    </recommendedName>
</protein>
<sequence length="164" mass="17935">MKFSVLAALSGLACAAFVEAASAQDEVYVCVDRNGITEYRNTGISKECRKLDIPAASAPAPARRAAAVRPAASAATSASAFPKVDGQAQKARDSDRRQILQNELRMEEGKLASLKTDYNNGEPERRGDERNYAKYQERAASMKDDIARAESNVEALRRELARLR</sequence>
<evidence type="ECO:0000256" key="1">
    <source>
        <dbReference type="SAM" id="MobiDB-lite"/>
    </source>
</evidence>
<keyword evidence="2" id="KW-0732">Signal</keyword>
<organism evidence="3 4">
    <name type="scientific">Herbaspirillum hiltneri N3</name>
    <dbReference type="NCBI Taxonomy" id="1262470"/>
    <lineage>
        <taxon>Bacteria</taxon>
        <taxon>Pseudomonadati</taxon>
        <taxon>Pseudomonadota</taxon>
        <taxon>Betaproteobacteria</taxon>
        <taxon>Burkholderiales</taxon>
        <taxon>Oxalobacteraceae</taxon>
        <taxon>Herbaspirillum</taxon>
    </lineage>
</organism>
<feature type="compositionally biased region" description="Basic and acidic residues" evidence="1">
    <location>
        <begin position="122"/>
        <end position="132"/>
    </location>
</feature>
<dbReference type="RefSeq" id="WP_053198787.1">
    <property type="nucleotide sequence ID" value="NZ_CP011409.1"/>
</dbReference>
<feature type="compositionally biased region" description="Basic and acidic residues" evidence="1">
    <location>
        <begin position="90"/>
        <end position="110"/>
    </location>
</feature>
<dbReference type="EMBL" id="CP011409">
    <property type="protein sequence ID" value="AKZ63841.1"/>
    <property type="molecule type" value="Genomic_DNA"/>
</dbReference>
<reference evidence="4" key="1">
    <citation type="journal article" date="2015" name="Genome Announc.">
        <title>Complete Genome Sequence of Herbaspirillum hiltneri N3 (DSM 17495), Isolated from Surface-Sterilized Wheat Roots.</title>
        <authorList>
            <person name="Guizelini D."/>
            <person name="Saizaki P.M."/>
            <person name="Coimbra N.A."/>
            <person name="Weiss V.A."/>
            <person name="Faoro H."/>
            <person name="Sfeir M.Z."/>
            <person name="Baura V.A."/>
            <person name="Monteiro R.A."/>
            <person name="Chubatsu L.S."/>
            <person name="Souza E.M."/>
            <person name="Cruz L.M."/>
            <person name="Pedrosa F.O."/>
            <person name="Raittz R.T."/>
            <person name="Marchaukoski J.N."/>
            <person name="Steffens M.B."/>
        </authorList>
    </citation>
    <scope>NUCLEOTIDE SEQUENCE [LARGE SCALE GENOMIC DNA]</scope>
    <source>
        <strain evidence="4">N3</strain>
    </source>
</reference>